<proteinExistence type="predicted"/>
<protein>
    <submittedName>
        <fullName evidence="2">Uncharacterized protein</fullName>
    </submittedName>
</protein>
<gene>
    <name evidence="2" type="ORF">FHX33_000929</name>
</gene>
<organism evidence="2 3">
    <name type="scientific">Leifsonia aquatica</name>
    <name type="common">Corynebacterium aquaticum</name>
    <dbReference type="NCBI Taxonomy" id="144185"/>
    <lineage>
        <taxon>Bacteria</taxon>
        <taxon>Bacillati</taxon>
        <taxon>Actinomycetota</taxon>
        <taxon>Actinomycetes</taxon>
        <taxon>Micrococcales</taxon>
        <taxon>Microbacteriaceae</taxon>
        <taxon>Leifsonia</taxon>
    </lineage>
</organism>
<keyword evidence="3" id="KW-1185">Reference proteome</keyword>
<evidence type="ECO:0000256" key="1">
    <source>
        <dbReference type="SAM" id="MobiDB-lite"/>
    </source>
</evidence>
<dbReference type="AlphaFoldDB" id="A0A7W4UUF4"/>
<evidence type="ECO:0000313" key="2">
    <source>
        <dbReference type="EMBL" id="MBB2966197.1"/>
    </source>
</evidence>
<accession>A0A7W4UUF4</accession>
<sequence>MFVEGTLRWQVTEDCPWDLLMALAIRDLAGLAAAGEPPLPRLAPALAPVLRANTGAHPVLPAGGRRRRPEPGAGDGSSLADQWRAWFDVAVDRERRPIGGMLHPPHFEVFDRAIELQDVVIEHYEAAASWAHERHAEYVQASLLNHARRAADIVDVVREREYELRRQAGYFRLDLDVLPLSSSGAWIVGPHTVVVSASLRDDSPAFRDWFRPLVAALV</sequence>
<dbReference type="Proteomes" id="UP000538196">
    <property type="component" value="Unassembled WGS sequence"/>
</dbReference>
<dbReference type="RefSeq" id="WP_179702311.1">
    <property type="nucleotide sequence ID" value="NZ_JACHVP010000001.1"/>
</dbReference>
<reference evidence="2 3" key="1">
    <citation type="submission" date="2020-08" db="EMBL/GenBank/DDBJ databases">
        <title>Sequencing the genomes of 1000 actinobacteria strains.</title>
        <authorList>
            <person name="Klenk H.-P."/>
        </authorList>
    </citation>
    <scope>NUCLEOTIDE SEQUENCE [LARGE SCALE GENOMIC DNA]</scope>
    <source>
        <strain evidence="2 3">DSM 20146</strain>
    </source>
</reference>
<feature type="region of interest" description="Disordered" evidence="1">
    <location>
        <begin position="57"/>
        <end position="79"/>
    </location>
</feature>
<evidence type="ECO:0000313" key="3">
    <source>
        <dbReference type="Proteomes" id="UP000538196"/>
    </source>
</evidence>
<dbReference type="EMBL" id="JACHVP010000001">
    <property type="protein sequence ID" value="MBB2966197.1"/>
    <property type="molecule type" value="Genomic_DNA"/>
</dbReference>
<comment type="caution">
    <text evidence="2">The sequence shown here is derived from an EMBL/GenBank/DDBJ whole genome shotgun (WGS) entry which is preliminary data.</text>
</comment>
<name>A0A7W4UUF4_LEIAQ</name>